<feature type="compositionally biased region" description="Basic and acidic residues" evidence="1">
    <location>
        <begin position="133"/>
        <end position="148"/>
    </location>
</feature>
<dbReference type="SMART" id="SM00049">
    <property type="entry name" value="DEP"/>
    <property type="match status" value="1"/>
</dbReference>
<dbReference type="InterPro" id="IPR036249">
    <property type="entry name" value="Thioredoxin-like_sf"/>
</dbReference>
<evidence type="ECO:0000313" key="3">
    <source>
        <dbReference type="EMBL" id="PIA47995.1"/>
    </source>
</evidence>
<feature type="compositionally biased region" description="Basic and acidic residues" evidence="1">
    <location>
        <begin position="182"/>
        <end position="228"/>
    </location>
</feature>
<dbReference type="InterPro" id="IPR000591">
    <property type="entry name" value="DEP_dom"/>
</dbReference>
<name>A0A2G5DWZ1_AQUCA</name>
<dbReference type="AlphaFoldDB" id="A0A2G5DWZ1"/>
<dbReference type="Pfam" id="PF00462">
    <property type="entry name" value="Glutaredoxin"/>
    <property type="match status" value="1"/>
</dbReference>
<feature type="compositionally biased region" description="Polar residues" evidence="1">
    <location>
        <begin position="62"/>
        <end position="73"/>
    </location>
</feature>
<dbReference type="CDD" id="cd04371">
    <property type="entry name" value="DEP"/>
    <property type="match status" value="1"/>
</dbReference>
<dbReference type="InterPro" id="IPR002109">
    <property type="entry name" value="Glutaredoxin"/>
</dbReference>
<feature type="compositionally biased region" description="Basic and acidic residues" evidence="1">
    <location>
        <begin position="242"/>
        <end position="286"/>
    </location>
</feature>
<gene>
    <name evidence="3" type="ORF">AQUCO_01400527v1</name>
</gene>
<organism evidence="3 4">
    <name type="scientific">Aquilegia coerulea</name>
    <name type="common">Rocky mountain columbine</name>
    <dbReference type="NCBI Taxonomy" id="218851"/>
    <lineage>
        <taxon>Eukaryota</taxon>
        <taxon>Viridiplantae</taxon>
        <taxon>Streptophyta</taxon>
        <taxon>Embryophyta</taxon>
        <taxon>Tracheophyta</taxon>
        <taxon>Spermatophyta</taxon>
        <taxon>Magnoliopsida</taxon>
        <taxon>Ranunculales</taxon>
        <taxon>Ranunculaceae</taxon>
        <taxon>Thalictroideae</taxon>
        <taxon>Aquilegia</taxon>
    </lineage>
</organism>
<dbReference type="EMBL" id="KZ305031">
    <property type="protein sequence ID" value="PIA47995.1"/>
    <property type="molecule type" value="Genomic_DNA"/>
</dbReference>
<feature type="compositionally biased region" description="Basic and acidic residues" evidence="1">
    <location>
        <begin position="40"/>
        <end position="60"/>
    </location>
</feature>
<dbReference type="InterPro" id="IPR036390">
    <property type="entry name" value="WH_DNA-bd_sf"/>
</dbReference>
<feature type="region of interest" description="Disordered" evidence="1">
    <location>
        <begin position="163"/>
        <end position="318"/>
    </location>
</feature>
<sequence>MESGDLSEKKESIVTSAAEMGADTTEHKREDQGELPSEMPSKDFQTKDTKVSSMDTKEDPATESSGIQLSNKSDLPIENQGVFPEEMQSLNSDIKREDEGEVPSGLLSSDSSDLQRENQGEVPSGLKSFNDNDFQREHKGELSSEVQSLKDNEEDINHHIDEVGENLVDQNSEIGESTTAKPEVRSRSLDERSDIELISEKAEEKDLSLDDQTSEIREFISEQPEEKSGSVNNQTSEITELISEKPEDKSRSLDDQKSEIREVMSEKTEEKCRSLEEIISEEREVEPIFDGTEDPEEETDGSSSTRSSDLDPETQGYAWPDKAVAIKNFVREKSVVAVSSVIRRLSGKKDEDGQNYPESEEKNISSPSSAKDEHDLDPDAKPKEVPQKPVERSAWNPLSYIIGRDADTEQGDVSCTENICQPPPLKGRVLLYTRLGCQDCKEARLFLHQRKLRYGEINIDVYPSRKLELEKYTGSSAVPLVFFNEHPIGGLTELKDMAETGKLKEKLNDLITEEPSHKAPVPPLSGEDDESCGGMVDELALVVKKMRESILVKDRFYRMRRFSNCFVGSEAVDFLSENQYLERKEAIEFGQKLAKQYFFRHVLEENVFEDGNHLYRFLDHDPLVLSQCYNFPRGILEIKPKPIIDIASRLRFLSLAMFEAYASVDGRHVDYRSIHGSEEFARYLRVIEELQRVEMQQMSREERLAFFINLYNMMAIHAILLWGYPVGPLERRKMLGDFKYVIGGYTYSLSAIENGILRCNQRPPYNLMKPFGVRDQRIKIALPYPEPLIHFALVNGTRSGPALRCYSPSDIDKELMEAARNFLRNGGVIVDPESRVASVSKLLRWYSADFGKNEVEVLKHAANYLETAKSEELLELLANTQLKVVYQPYDWGVNN</sequence>
<dbReference type="EMBL" id="KZ305031">
    <property type="protein sequence ID" value="PIA47994.1"/>
    <property type="molecule type" value="Genomic_DNA"/>
</dbReference>
<dbReference type="Proteomes" id="UP000230069">
    <property type="component" value="Unassembled WGS sequence"/>
</dbReference>
<evidence type="ECO:0000259" key="2">
    <source>
        <dbReference type="PROSITE" id="PS50186"/>
    </source>
</evidence>
<dbReference type="PROSITE" id="PS50186">
    <property type="entry name" value="DEP"/>
    <property type="match status" value="1"/>
</dbReference>
<feature type="compositionally biased region" description="Basic and acidic residues" evidence="1">
    <location>
        <begin position="1"/>
        <end position="12"/>
    </location>
</feature>
<dbReference type="SUPFAM" id="SSF52833">
    <property type="entry name" value="Thioredoxin-like"/>
    <property type="match status" value="1"/>
</dbReference>
<feature type="domain" description="DEP" evidence="2">
    <location>
        <begin position="546"/>
        <end position="619"/>
    </location>
</feature>
<feature type="compositionally biased region" description="Polar residues" evidence="1">
    <location>
        <begin position="168"/>
        <end position="180"/>
    </location>
</feature>
<dbReference type="InterPro" id="IPR036388">
    <property type="entry name" value="WH-like_DNA-bd_sf"/>
</dbReference>
<feature type="compositionally biased region" description="Basic and acidic residues" evidence="1">
    <location>
        <begin position="370"/>
        <end position="391"/>
    </location>
</feature>
<feature type="compositionally biased region" description="Polar residues" evidence="1">
    <location>
        <begin position="229"/>
        <end position="238"/>
    </location>
</feature>
<feature type="compositionally biased region" description="Acidic residues" evidence="1">
    <location>
        <begin position="291"/>
        <end position="300"/>
    </location>
</feature>
<dbReference type="OrthoDB" id="418495at2759"/>
<feature type="region of interest" description="Disordered" evidence="1">
    <location>
        <begin position="347"/>
        <end position="391"/>
    </location>
</feature>
<dbReference type="InterPro" id="IPR006869">
    <property type="entry name" value="DUF547"/>
</dbReference>
<feature type="region of interest" description="Disordered" evidence="1">
    <location>
        <begin position="1"/>
        <end position="148"/>
    </location>
</feature>
<accession>A0A2G5DWZ1</accession>
<dbReference type="STRING" id="218851.A0A2G5DWZ1"/>
<dbReference type="GO" id="GO:0035556">
    <property type="term" value="P:intracellular signal transduction"/>
    <property type="evidence" value="ECO:0007669"/>
    <property type="project" value="InterPro"/>
</dbReference>
<evidence type="ECO:0000313" key="4">
    <source>
        <dbReference type="Proteomes" id="UP000230069"/>
    </source>
</evidence>
<dbReference type="Pfam" id="PF00610">
    <property type="entry name" value="DEP"/>
    <property type="match status" value="1"/>
</dbReference>
<evidence type="ECO:0000256" key="1">
    <source>
        <dbReference type="SAM" id="MobiDB-lite"/>
    </source>
</evidence>
<dbReference type="Pfam" id="PF04784">
    <property type="entry name" value="DUF547"/>
    <property type="match status" value="1"/>
</dbReference>
<dbReference type="PANTHER" id="PTHR46361:SF3">
    <property type="entry name" value="ELECTRON CARRIER_ PROTEIN DISULFIDE OXIDOREDUCTASE"/>
    <property type="match status" value="1"/>
</dbReference>
<dbReference type="Gene3D" id="1.10.10.10">
    <property type="entry name" value="Winged helix-like DNA-binding domain superfamily/Winged helix DNA-binding domain"/>
    <property type="match status" value="1"/>
</dbReference>
<keyword evidence="4" id="KW-1185">Reference proteome</keyword>
<dbReference type="PANTHER" id="PTHR46361">
    <property type="entry name" value="ELECTRON CARRIER/ PROTEIN DISULFIDE OXIDOREDUCTASE"/>
    <property type="match status" value="1"/>
</dbReference>
<dbReference type="Gene3D" id="3.40.30.10">
    <property type="entry name" value="Glutaredoxin"/>
    <property type="match status" value="1"/>
</dbReference>
<proteinExistence type="predicted"/>
<dbReference type="SUPFAM" id="SSF46785">
    <property type="entry name" value="Winged helix' DNA-binding domain"/>
    <property type="match status" value="1"/>
</dbReference>
<reference evidence="3 4" key="1">
    <citation type="submission" date="2017-09" db="EMBL/GenBank/DDBJ databases">
        <title>WGS assembly of Aquilegia coerulea Goldsmith.</title>
        <authorList>
            <person name="Hodges S."/>
            <person name="Kramer E."/>
            <person name="Nordborg M."/>
            <person name="Tomkins J."/>
            <person name="Borevitz J."/>
            <person name="Derieg N."/>
            <person name="Yan J."/>
            <person name="Mihaltcheva S."/>
            <person name="Hayes R.D."/>
            <person name="Rokhsar D."/>
        </authorList>
    </citation>
    <scope>NUCLEOTIDE SEQUENCE [LARGE SCALE GENOMIC DNA]</scope>
    <source>
        <strain evidence="4">cv. Goldsmith</strain>
    </source>
</reference>
<protein>
    <recommendedName>
        <fullName evidence="2">DEP domain-containing protein</fullName>
    </recommendedName>
</protein>
<dbReference type="PROSITE" id="PS51354">
    <property type="entry name" value="GLUTAREDOXIN_2"/>
    <property type="match status" value="1"/>
</dbReference>